<dbReference type="Proteomes" id="UP000727907">
    <property type="component" value="Unassembled WGS sequence"/>
</dbReference>
<accession>A0ABS6INT3</accession>
<feature type="domain" description="Activator of Hsp90 ATPase homologue 1/2-like C-terminal" evidence="1">
    <location>
        <begin position="18"/>
        <end position="150"/>
    </location>
</feature>
<organism evidence="2 3">
    <name type="scientific">Reyranella humidisoli</name>
    <dbReference type="NCBI Taxonomy" id="2849149"/>
    <lineage>
        <taxon>Bacteria</taxon>
        <taxon>Pseudomonadati</taxon>
        <taxon>Pseudomonadota</taxon>
        <taxon>Alphaproteobacteria</taxon>
        <taxon>Hyphomicrobiales</taxon>
        <taxon>Reyranellaceae</taxon>
        <taxon>Reyranella</taxon>
    </lineage>
</organism>
<evidence type="ECO:0000313" key="3">
    <source>
        <dbReference type="Proteomes" id="UP000727907"/>
    </source>
</evidence>
<dbReference type="CDD" id="cd07814">
    <property type="entry name" value="SRPBCC_CalC_Aha1-like"/>
    <property type="match status" value="1"/>
</dbReference>
<evidence type="ECO:0000313" key="2">
    <source>
        <dbReference type="EMBL" id="MBU8876269.1"/>
    </source>
</evidence>
<comment type="caution">
    <text evidence="2">The sequence shown here is derived from an EMBL/GenBank/DDBJ whole genome shotgun (WGS) entry which is preliminary data.</text>
</comment>
<keyword evidence="3" id="KW-1185">Reference proteome</keyword>
<dbReference type="EMBL" id="JAHOPB010000002">
    <property type="protein sequence ID" value="MBU8876269.1"/>
    <property type="molecule type" value="Genomic_DNA"/>
</dbReference>
<proteinExistence type="predicted"/>
<reference evidence="2 3" key="1">
    <citation type="submission" date="2021-06" db="EMBL/GenBank/DDBJ databases">
        <authorList>
            <person name="Lee D.H."/>
        </authorList>
    </citation>
    <scope>NUCLEOTIDE SEQUENCE [LARGE SCALE GENOMIC DNA]</scope>
    <source>
        <strain evidence="2 3">MMS21-HV4-11</strain>
    </source>
</reference>
<evidence type="ECO:0000259" key="1">
    <source>
        <dbReference type="Pfam" id="PF08327"/>
    </source>
</evidence>
<name>A0ABS6INT3_9HYPH</name>
<dbReference type="RefSeq" id="WP_216964931.1">
    <property type="nucleotide sequence ID" value="NZ_JAHOPB010000002.1"/>
</dbReference>
<sequence length="154" mass="17429">MPDARIDNDTLHVSRIFDASRERVFDAWTRQEQFVRWMCPPGVEITLCEIDVRRGGAWRIDGRNTGGTFSSSGVYLDVVAPERLVFTWAHHADGNFSGARGHETTVRIELRALADRTQLTLVHGPFADTEDFRCHRDGWDGSFGKLETLLRGTP</sequence>
<dbReference type="InterPro" id="IPR013538">
    <property type="entry name" value="ASHA1/2-like_C"/>
</dbReference>
<gene>
    <name evidence="2" type="ORF">KQ910_21020</name>
</gene>
<dbReference type="Pfam" id="PF08327">
    <property type="entry name" value="AHSA1"/>
    <property type="match status" value="1"/>
</dbReference>
<protein>
    <submittedName>
        <fullName evidence="2">SRPBCC domain-containing protein</fullName>
    </submittedName>
</protein>